<feature type="region of interest" description="Disordered" evidence="1">
    <location>
        <begin position="51"/>
        <end position="87"/>
    </location>
</feature>
<dbReference type="EMBL" id="JAJSOF020000015">
    <property type="protein sequence ID" value="KAJ4440854.1"/>
    <property type="molecule type" value="Genomic_DNA"/>
</dbReference>
<organism evidence="2 3">
    <name type="scientific">Periplaneta americana</name>
    <name type="common">American cockroach</name>
    <name type="synonym">Blatta americana</name>
    <dbReference type="NCBI Taxonomy" id="6978"/>
    <lineage>
        <taxon>Eukaryota</taxon>
        <taxon>Metazoa</taxon>
        <taxon>Ecdysozoa</taxon>
        <taxon>Arthropoda</taxon>
        <taxon>Hexapoda</taxon>
        <taxon>Insecta</taxon>
        <taxon>Pterygota</taxon>
        <taxon>Neoptera</taxon>
        <taxon>Polyneoptera</taxon>
        <taxon>Dictyoptera</taxon>
        <taxon>Blattodea</taxon>
        <taxon>Blattoidea</taxon>
        <taxon>Blattidae</taxon>
        <taxon>Blattinae</taxon>
        <taxon>Periplaneta</taxon>
    </lineage>
</organism>
<proteinExistence type="predicted"/>
<dbReference type="Proteomes" id="UP001148838">
    <property type="component" value="Unassembled WGS sequence"/>
</dbReference>
<name>A0ABQ8T477_PERAM</name>
<feature type="compositionally biased region" description="Basic and acidic residues" evidence="1">
    <location>
        <begin position="64"/>
        <end position="86"/>
    </location>
</feature>
<gene>
    <name evidence="2" type="ORF">ANN_10701</name>
</gene>
<reference evidence="2 3" key="1">
    <citation type="journal article" date="2022" name="Allergy">
        <title>Genome assembly and annotation of Periplaneta americana reveal a comprehensive cockroach allergen profile.</title>
        <authorList>
            <person name="Wang L."/>
            <person name="Xiong Q."/>
            <person name="Saelim N."/>
            <person name="Wang L."/>
            <person name="Nong W."/>
            <person name="Wan A.T."/>
            <person name="Shi M."/>
            <person name="Liu X."/>
            <person name="Cao Q."/>
            <person name="Hui J.H.L."/>
            <person name="Sookrung N."/>
            <person name="Leung T.F."/>
            <person name="Tungtrongchitr A."/>
            <person name="Tsui S.K.W."/>
        </authorList>
    </citation>
    <scope>NUCLEOTIDE SEQUENCE [LARGE SCALE GENOMIC DNA]</scope>
    <source>
        <strain evidence="2">PWHHKU_190912</strain>
    </source>
</reference>
<keyword evidence="3" id="KW-1185">Reference proteome</keyword>
<accession>A0ABQ8T477</accession>
<evidence type="ECO:0000313" key="2">
    <source>
        <dbReference type="EMBL" id="KAJ4440854.1"/>
    </source>
</evidence>
<protein>
    <submittedName>
        <fullName evidence="2">Uncharacterized protein</fullName>
    </submittedName>
</protein>
<comment type="caution">
    <text evidence="2">The sequence shown here is derived from an EMBL/GenBank/DDBJ whole genome shotgun (WGS) entry which is preliminary data.</text>
</comment>
<evidence type="ECO:0000313" key="3">
    <source>
        <dbReference type="Proteomes" id="UP001148838"/>
    </source>
</evidence>
<feature type="region of interest" description="Disordered" evidence="1">
    <location>
        <begin position="1"/>
        <end position="21"/>
    </location>
</feature>
<sequence>MQDKKQQLISHKGKENTVSNEKFYDSLEEDYSDNFSSDSLEFQYEKEYRERRSLTLEKHHRKKDSSAVERKEKWISEKSSPRERNGKKVPLYKGEVTVAHIHKLRENDFKAKDTRTETDLRMTVFTKQRKDLAKEPTRKSLLPCGTNGKGAKCFLDRWLIQANAHNCQRIEDSNLKSETALSVLMKNLDLTEGTQSKCLPGTSSSENLLSLNKGAPLMSSQSCSSLRVKRKQYNTKRDYVEENKINCGTKKGQNEVSYLQKYHERIFGLRNVGCRESLEGSSCSTFDDSTFASLTNSSINKSQEVCSSQCGDDYNFYMETIEKETSHDECQLSTDVSLNSTTFSKIRDASKVRL</sequence>
<evidence type="ECO:0000256" key="1">
    <source>
        <dbReference type="SAM" id="MobiDB-lite"/>
    </source>
</evidence>